<evidence type="ECO:0000313" key="1">
    <source>
        <dbReference type="EMBL" id="PQQ03648.1"/>
    </source>
</evidence>
<sequence>MTTLDCLCTGLQMEIRQGAWTCSARGLYKLTKRLLPKLSSHQFLSLVETHMISNLLSTR</sequence>
<name>A0A314YGX6_PRUYE</name>
<evidence type="ECO:0000313" key="2">
    <source>
        <dbReference type="Proteomes" id="UP000250321"/>
    </source>
</evidence>
<dbReference type="AlphaFoldDB" id="A0A314YGX6"/>
<gene>
    <name evidence="1" type="ORF">Pyn_25832</name>
</gene>
<organism evidence="1 2">
    <name type="scientific">Prunus yedoensis var. nudiflora</name>
    <dbReference type="NCBI Taxonomy" id="2094558"/>
    <lineage>
        <taxon>Eukaryota</taxon>
        <taxon>Viridiplantae</taxon>
        <taxon>Streptophyta</taxon>
        <taxon>Embryophyta</taxon>
        <taxon>Tracheophyta</taxon>
        <taxon>Spermatophyta</taxon>
        <taxon>Magnoliopsida</taxon>
        <taxon>eudicotyledons</taxon>
        <taxon>Gunneridae</taxon>
        <taxon>Pentapetalae</taxon>
        <taxon>rosids</taxon>
        <taxon>fabids</taxon>
        <taxon>Rosales</taxon>
        <taxon>Rosaceae</taxon>
        <taxon>Amygdaloideae</taxon>
        <taxon>Amygdaleae</taxon>
        <taxon>Prunus</taxon>
    </lineage>
</organism>
<dbReference type="EMBL" id="PJQY01001322">
    <property type="protein sequence ID" value="PQQ03648.1"/>
    <property type="molecule type" value="Genomic_DNA"/>
</dbReference>
<accession>A0A314YGX6</accession>
<protein>
    <submittedName>
        <fullName evidence="1">Uncharacterized protein</fullName>
    </submittedName>
</protein>
<proteinExistence type="predicted"/>
<comment type="caution">
    <text evidence="1">The sequence shown here is derived from an EMBL/GenBank/DDBJ whole genome shotgun (WGS) entry which is preliminary data.</text>
</comment>
<reference evidence="1 2" key="1">
    <citation type="submission" date="2018-02" db="EMBL/GenBank/DDBJ databases">
        <title>Draft genome of wild Prunus yedoensis var. nudiflora.</title>
        <authorList>
            <person name="Baek S."/>
            <person name="Kim J.-H."/>
            <person name="Choi K."/>
            <person name="Kim G.-B."/>
            <person name="Cho A."/>
            <person name="Jang H."/>
            <person name="Shin C.-H."/>
            <person name="Yu H.-J."/>
            <person name="Mun J.-H."/>
        </authorList>
    </citation>
    <scope>NUCLEOTIDE SEQUENCE [LARGE SCALE GENOMIC DNA]</scope>
    <source>
        <strain evidence="2">cv. Jeju island</strain>
        <tissue evidence="1">Leaf</tissue>
    </source>
</reference>
<keyword evidence="2" id="KW-1185">Reference proteome</keyword>
<dbReference type="Proteomes" id="UP000250321">
    <property type="component" value="Unassembled WGS sequence"/>
</dbReference>